<reference evidence="2" key="1">
    <citation type="journal article" date="2023" name="Commun. Biol.">
        <title>Genome analysis of Parmales, the sister group of diatoms, reveals the evolutionary specialization of diatoms from phago-mixotrophs to photoautotrophs.</title>
        <authorList>
            <person name="Ban H."/>
            <person name="Sato S."/>
            <person name="Yoshikawa S."/>
            <person name="Yamada K."/>
            <person name="Nakamura Y."/>
            <person name="Ichinomiya M."/>
            <person name="Sato N."/>
            <person name="Blanc-Mathieu R."/>
            <person name="Endo H."/>
            <person name="Kuwata A."/>
            <person name="Ogata H."/>
        </authorList>
    </citation>
    <scope>NUCLEOTIDE SEQUENCE [LARGE SCALE GENOMIC DNA]</scope>
</reference>
<comment type="caution">
    <text evidence="1">The sequence shown here is derived from an EMBL/GenBank/DDBJ whole genome shotgun (WGS) entry which is preliminary data.</text>
</comment>
<proteinExistence type="predicted"/>
<dbReference type="Proteomes" id="UP001165065">
    <property type="component" value="Unassembled WGS sequence"/>
</dbReference>
<sequence>MSSSSLVLNLQKLAFAGEAAAISARHALSLGISSCSTTLESDANVAELLSSVERPTRVFLKVGYDATTQLHSLDPEKVHSSLSNSALVSLASSNPNVIVTAVAHNPEELRLSSPDDYMERWSDAFEAFSSAATSNMISSFGLCSNGLSLPPSHPLHLSLAESLMCVENLPPSSDPEKFTTVMYPFNPLETLATSQIPSTRTFETISYRPLQAYPDGGTGSGHPFKLVDHLVPTSADLSDSLVSTHELSSPPAPYEDSLSLAMGHFDAEGLVSEMGDRTLTPEERETVDGCKLLQGMLVEQDRVLGSVRSLAVYNSDLATSVIPLIRENFEEMDEESSDVLASFFRWHGVAVRCHTAWATRRLLSEGGEDGKDEHHVIPSDQSLQSYSLSYSLSQKGIDMVELGMPKVEYVDDILKSGAS</sequence>
<evidence type="ECO:0000313" key="2">
    <source>
        <dbReference type="Proteomes" id="UP001165065"/>
    </source>
</evidence>
<name>A0A9W7FUR7_9STRA</name>
<dbReference type="AlphaFoldDB" id="A0A9W7FUR7"/>
<dbReference type="OrthoDB" id="204452at2759"/>
<keyword evidence="2" id="KW-1185">Reference proteome</keyword>
<protein>
    <submittedName>
        <fullName evidence="1">Uncharacterized protein</fullName>
    </submittedName>
</protein>
<dbReference type="EMBL" id="BRYA01000525">
    <property type="protein sequence ID" value="GMI20992.1"/>
    <property type="molecule type" value="Genomic_DNA"/>
</dbReference>
<organism evidence="1 2">
    <name type="scientific">Triparma columacea</name>
    <dbReference type="NCBI Taxonomy" id="722753"/>
    <lineage>
        <taxon>Eukaryota</taxon>
        <taxon>Sar</taxon>
        <taxon>Stramenopiles</taxon>
        <taxon>Ochrophyta</taxon>
        <taxon>Bolidophyceae</taxon>
        <taxon>Parmales</taxon>
        <taxon>Triparmaceae</taxon>
        <taxon>Triparma</taxon>
    </lineage>
</organism>
<gene>
    <name evidence="1" type="ORF">TrCOL_g13563</name>
</gene>
<evidence type="ECO:0000313" key="1">
    <source>
        <dbReference type="EMBL" id="GMI20992.1"/>
    </source>
</evidence>
<accession>A0A9W7FUR7</accession>